<reference evidence="1" key="1">
    <citation type="submission" date="2021-01" db="EMBL/GenBank/DDBJ databases">
        <title>Genomic Encyclopedia of Type Strains, Phase IV (KMG-IV): sequencing the most valuable type-strain genomes for metagenomic binning, comparative biology and taxonomic classification.</title>
        <authorList>
            <person name="Goeker M."/>
        </authorList>
    </citation>
    <scope>NUCLEOTIDE SEQUENCE</scope>
    <source>
        <strain evidence="1">DSM 21943</strain>
    </source>
</reference>
<sequence length="34" mass="4027">MNLILLISINTKNYKVTHFNYMSIEGRLQEVTIE</sequence>
<evidence type="ECO:0000313" key="1">
    <source>
        <dbReference type="EMBL" id="MBM7838348.1"/>
    </source>
</evidence>
<evidence type="ECO:0000313" key="2">
    <source>
        <dbReference type="Proteomes" id="UP001179280"/>
    </source>
</evidence>
<gene>
    <name evidence="1" type="ORF">JOC54_001604</name>
</gene>
<dbReference type="EMBL" id="JAFBCV010000004">
    <property type="protein sequence ID" value="MBM7838348.1"/>
    <property type="molecule type" value="Genomic_DNA"/>
</dbReference>
<comment type="caution">
    <text evidence="1">The sequence shown here is derived from an EMBL/GenBank/DDBJ whole genome shotgun (WGS) entry which is preliminary data.</text>
</comment>
<accession>A0ABS2SS45</accession>
<protein>
    <submittedName>
        <fullName evidence="1">Uncharacterized protein</fullName>
    </submittedName>
</protein>
<proteinExistence type="predicted"/>
<dbReference type="Proteomes" id="UP001179280">
    <property type="component" value="Unassembled WGS sequence"/>
</dbReference>
<organism evidence="1 2">
    <name type="scientific">Shouchella xiaoxiensis</name>
    <dbReference type="NCBI Taxonomy" id="766895"/>
    <lineage>
        <taxon>Bacteria</taxon>
        <taxon>Bacillati</taxon>
        <taxon>Bacillota</taxon>
        <taxon>Bacilli</taxon>
        <taxon>Bacillales</taxon>
        <taxon>Bacillaceae</taxon>
        <taxon>Shouchella</taxon>
    </lineage>
</organism>
<keyword evidence="2" id="KW-1185">Reference proteome</keyword>
<name>A0ABS2SS45_9BACI</name>